<comment type="caution">
    <text evidence="1">The sequence shown here is derived from an EMBL/GenBank/DDBJ whole genome shotgun (WGS) entry which is preliminary data.</text>
</comment>
<accession>A0ABX3Z211</accession>
<proteinExistence type="predicted"/>
<dbReference type="Proteomes" id="UP000195208">
    <property type="component" value="Unassembled WGS sequence"/>
</dbReference>
<gene>
    <name evidence="1" type="ORF">B9M88_09630</name>
</gene>
<dbReference type="EMBL" id="NEFX01000018">
    <property type="protein sequence ID" value="OTW30519.1"/>
    <property type="molecule type" value="Genomic_DNA"/>
</dbReference>
<organism evidence="1 2">
    <name type="scientific">Staphylococcus agnetis</name>
    <dbReference type="NCBI Taxonomy" id="985762"/>
    <lineage>
        <taxon>Bacteria</taxon>
        <taxon>Bacillati</taxon>
        <taxon>Bacillota</taxon>
        <taxon>Bacilli</taxon>
        <taxon>Bacillales</taxon>
        <taxon>Staphylococcaceae</taxon>
        <taxon>Staphylococcus</taxon>
    </lineage>
</organism>
<protein>
    <submittedName>
        <fullName evidence="1">Uncharacterized protein</fullName>
    </submittedName>
</protein>
<evidence type="ECO:0000313" key="2">
    <source>
        <dbReference type="Proteomes" id="UP000195208"/>
    </source>
</evidence>
<evidence type="ECO:0000313" key="1">
    <source>
        <dbReference type="EMBL" id="OTW30519.1"/>
    </source>
</evidence>
<dbReference type="GeneID" id="41072842"/>
<reference evidence="1 2" key="1">
    <citation type="submission" date="2017-04" db="EMBL/GenBank/DDBJ databases">
        <title>Staphylococcus agnetis, a potential pathogen in the broiler production.</title>
        <authorList>
            <person name="Poulsen L."/>
        </authorList>
    </citation>
    <scope>NUCLEOTIDE SEQUENCE [LARGE SCALE GENOMIC DNA]</scope>
    <source>
        <strain evidence="1 2">723_310714_2_2_spleen</strain>
    </source>
</reference>
<dbReference type="RefSeq" id="WP_039645002.1">
    <property type="nucleotide sequence ID" value="NZ_JAPTFZ010000006.1"/>
</dbReference>
<name>A0ABX3Z211_9STAP</name>
<sequence>MVKVDFKKIWQDWKKRRISNYILVHENAKISEEMYFLIERNKLAFELREMDRLDGTNEFENLLYDLESFNNKEDE</sequence>
<keyword evidence="2" id="KW-1185">Reference proteome</keyword>